<dbReference type="Pfam" id="PF00383">
    <property type="entry name" value="dCMP_cyt_deam_1"/>
    <property type="match status" value="1"/>
</dbReference>
<comment type="caution">
    <text evidence="3">The sequence shown here is derived from an EMBL/GenBank/DDBJ whole genome shotgun (WGS) entry which is preliminary data.</text>
</comment>
<evidence type="ECO:0000313" key="3">
    <source>
        <dbReference type="EMBL" id="PHK94625.1"/>
    </source>
</evidence>
<keyword evidence="4" id="KW-1185">Reference proteome</keyword>
<dbReference type="RefSeq" id="WP_099095772.1">
    <property type="nucleotide sequence ID" value="NZ_PDNU01000021.1"/>
</dbReference>
<accession>A0A2C7AB40</accession>
<feature type="domain" description="CMP/dCMP-type deaminase" evidence="2">
    <location>
        <begin position="16"/>
        <end position="154"/>
    </location>
</feature>
<protein>
    <submittedName>
        <fullName evidence="3">Deoxycytidylate deaminase</fullName>
    </submittedName>
</protein>
<dbReference type="Proteomes" id="UP000223527">
    <property type="component" value="Unassembled WGS sequence"/>
</dbReference>
<dbReference type="GO" id="GO:0005737">
    <property type="term" value="C:cytoplasm"/>
    <property type="evidence" value="ECO:0007669"/>
    <property type="project" value="TreeGrafter"/>
</dbReference>
<reference evidence="3 4" key="1">
    <citation type="submission" date="2017-10" db="EMBL/GenBank/DDBJ databases">
        <authorList>
            <person name="Banno H."/>
            <person name="Chua N.-H."/>
        </authorList>
    </citation>
    <scope>NUCLEOTIDE SEQUENCE [LARGE SCALE GENOMIC DNA]</scope>
    <source>
        <strain evidence="3 4">YW11</strain>
    </source>
</reference>
<dbReference type="AlphaFoldDB" id="A0A2C7AB40"/>
<gene>
    <name evidence="3" type="ORF">CR162_11855</name>
</gene>
<dbReference type="OrthoDB" id="9788517at2"/>
<evidence type="ECO:0000313" key="4">
    <source>
        <dbReference type="Proteomes" id="UP000223527"/>
    </source>
</evidence>
<dbReference type="EMBL" id="PDNU01000021">
    <property type="protein sequence ID" value="PHK94625.1"/>
    <property type="molecule type" value="Genomic_DNA"/>
</dbReference>
<dbReference type="Gene3D" id="3.40.140.10">
    <property type="entry name" value="Cytidine Deaminase, domain 2"/>
    <property type="match status" value="1"/>
</dbReference>
<dbReference type="InterPro" id="IPR015517">
    <property type="entry name" value="dCMP_deaminase-rel"/>
</dbReference>
<dbReference type="PROSITE" id="PS51747">
    <property type="entry name" value="CYT_DCMP_DEAMINASES_2"/>
    <property type="match status" value="1"/>
</dbReference>
<evidence type="ECO:0000256" key="1">
    <source>
        <dbReference type="ARBA" id="ARBA00022801"/>
    </source>
</evidence>
<dbReference type="SUPFAM" id="SSF53927">
    <property type="entry name" value="Cytidine deaminase-like"/>
    <property type="match status" value="1"/>
</dbReference>
<dbReference type="PANTHER" id="PTHR11086">
    <property type="entry name" value="DEOXYCYTIDYLATE DEAMINASE-RELATED"/>
    <property type="match status" value="1"/>
</dbReference>
<sequence>MSNVNAFEGRPEKLARWDTRYIGLAHHIAQWSKDPRAKVGAVLVNQPRARIVATGFNGFPSNVEDSAERLQDKATKLRMMVHAEQNALLHAGHDARGCDAYVVGKPVCNTCATLLIQAGVRRVVAAAPREGTASYWDRVGLLSIAMLREAGVEFTPISGDQLDALGLNREEARAAEDPLATLQAEFDFGAGVAFPRPGGGEGGG</sequence>
<keyword evidence="1" id="KW-0378">Hydrolase</keyword>
<dbReference type="InterPro" id="IPR002125">
    <property type="entry name" value="CMP_dCMP_dom"/>
</dbReference>
<dbReference type="PANTHER" id="PTHR11086:SF18">
    <property type="entry name" value="DEOXYCYTIDYLATE DEAMINASE"/>
    <property type="match status" value="1"/>
</dbReference>
<evidence type="ECO:0000259" key="2">
    <source>
        <dbReference type="PROSITE" id="PS51747"/>
    </source>
</evidence>
<name>A0A2C7AB40_9PROT</name>
<organism evidence="3 4">
    <name type="scientific">Teichococcus rhizosphaerae</name>
    <dbReference type="NCBI Taxonomy" id="1335062"/>
    <lineage>
        <taxon>Bacteria</taxon>
        <taxon>Pseudomonadati</taxon>
        <taxon>Pseudomonadota</taxon>
        <taxon>Alphaproteobacteria</taxon>
        <taxon>Acetobacterales</taxon>
        <taxon>Roseomonadaceae</taxon>
        <taxon>Roseomonas</taxon>
    </lineage>
</organism>
<dbReference type="GO" id="GO:0004132">
    <property type="term" value="F:dCMP deaminase activity"/>
    <property type="evidence" value="ECO:0007669"/>
    <property type="project" value="TreeGrafter"/>
</dbReference>
<dbReference type="InterPro" id="IPR016193">
    <property type="entry name" value="Cytidine_deaminase-like"/>
</dbReference>
<proteinExistence type="predicted"/>